<evidence type="ECO:0000313" key="3">
    <source>
        <dbReference type="Proteomes" id="UP000288216"/>
    </source>
</evidence>
<dbReference type="GO" id="GO:0032039">
    <property type="term" value="C:integrator complex"/>
    <property type="evidence" value="ECO:0007669"/>
    <property type="project" value="TreeGrafter"/>
</dbReference>
<dbReference type="AlphaFoldDB" id="A0A401PXX5"/>
<keyword evidence="3" id="KW-1185">Reference proteome</keyword>
<comment type="caution">
    <text evidence="2">The sequence shown here is derived from an EMBL/GenBank/DDBJ whole genome shotgun (WGS) entry which is preliminary data.</text>
</comment>
<gene>
    <name evidence="2" type="ORF">scyTo_0020636</name>
</gene>
<dbReference type="OrthoDB" id="9449012at2759"/>
<proteinExistence type="predicted"/>
<dbReference type="Proteomes" id="UP000288216">
    <property type="component" value="Unassembled WGS sequence"/>
</dbReference>
<feature type="non-terminal residue" evidence="2">
    <location>
        <position position="82"/>
    </location>
</feature>
<dbReference type="PANTHER" id="PTHR12957:SF22">
    <property type="entry name" value="INTEGRATOR COMPLEX SUBUNIT 6-LIKE"/>
    <property type="match status" value="1"/>
</dbReference>
<dbReference type="Pfam" id="PF25462">
    <property type="entry name" value="Beta-barrel_INTS6"/>
    <property type="match status" value="1"/>
</dbReference>
<sequence>MSIVMEVFVSSSGKYSDLGHPFGYLKASTTLTCVNLFVMPYNYPVLLPQLDDLFKVHKLKPNLKWRQTFENYLKTMPPYYLL</sequence>
<accession>A0A401PXX5</accession>
<dbReference type="PANTHER" id="PTHR12957">
    <property type="entry name" value="DEAD/H BOX POLYPEPTIDE 26/DICE1-RELATED"/>
    <property type="match status" value="1"/>
</dbReference>
<feature type="domain" description="Integrator complex subunit 6-like beta-barrel" evidence="1">
    <location>
        <begin position="2"/>
        <end position="54"/>
    </location>
</feature>
<reference evidence="2 3" key="1">
    <citation type="journal article" date="2018" name="Nat. Ecol. Evol.">
        <title>Shark genomes provide insights into elasmobranch evolution and the origin of vertebrates.</title>
        <authorList>
            <person name="Hara Y"/>
            <person name="Yamaguchi K"/>
            <person name="Onimaru K"/>
            <person name="Kadota M"/>
            <person name="Koyanagi M"/>
            <person name="Keeley SD"/>
            <person name="Tatsumi K"/>
            <person name="Tanaka K"/>
            <person name="Motone F"/>
            <person name="Kageyama Y"/>
            <person name="Nozu R"/>
            <person name="Adachi N"/>
            <person name="Nishimura O"/>
            <person name="Nakagawa R"/>
            <person name="Tanegashima C"/>
            <person name="Kiyatake I"/>
            <person name="Matsumoto R"/>
            <person name="Murakumo K"/>
            <person name="Nishida K"/>
            <person name="Terakita A"/>
            <person name="Kuratani S"/>
            <person name="Sato K"/>
            <person name="Hyodo S Kuraku.S."/>
        </authorList>
    </citation>
    <scope>NUCLEOTIDE SEQUENCE [LARGE SCALE GENOMIC DNA]</scope>
</reference>
<name>A0A401PXX5_SCYTO</name>
<dbReference type="GO" id="GO:0034472">
    <property type="term" value="P:snRNA 3'-end processing"/>
    <property type="evidence" value="ECO:0007669"/>
    <property type="project" value="TreeGrafter"/>
</dbReference>
<protein>
    <recommendedName>
        <fullName evidence="1">Integrator complex subunit 6-like beta-barrel domain-containing protein</fullName>
    </recommendedName>
</protein>
<evidence type="ECO:0000259" key="1">
    <source>
        <dbReference type="Pfam" id="PF25462"/>
    </source>
</evidence>
<dbReference type="STRING" id="75743.A0A401PXX5"/>
<organism evidence="2 3">
    <name type="scientific">Scyliorhinus torazame</name>
    <name type="common">Cloudy catshark</name>
    <name type="synonym">Catulus torazame</name>
    <dbReference type="NCBI Taxonomy" id="75743"/>
    <lineage>
        <taxon>Eukaryota</taxon>
        <taxon>Metazoa</taxon>
        <taxon>Chordata</taxon>
        <taxon>Craniata</taxon>
        <taxon>Vertebrata</taxon>
        <taxon>Chondrichthyes</taxon>
        <taxon>Elasmobranchii</taxon>
        <taxon>Galeomorphii</taxon>
        <taxon>Galeoidea</taxon>
        <taxon>Carcharhiniformes</taxon>
        <taxon>Scyliorhinidae</taxon>
        <taxon>Scyliorhinus</taxon>
    </lineage>
</organism>
<dbReference type="EMBL" id="BFAA01016956">
    <property type="protein sequence ID" value="GCB78007.1"/>
    <property type="molecule type" value="Genomic_DNA"/>
</dbReference>
<dbReference type="InterPro" id="IPR051113">
    <property type="entry name" value="Integrator_subunit6"/>
</dbReference>
<evidence type="ECO:0000313" key="2">
    <source>
        <dbReference type="EMBL" id="GCB78007.1"/>
    </source>
</evidence>
<dbReference type="InterPro" id="IPR057413">
    <property type="entry name" value="Beta-barrel_INTS6"/>
</dbReference>